<reference evidence="1 2" key="1">
    <citation type="journal article" date="2013" name="Genome Announc.">
        <title>Genome Sequence of Campylobacter showae UNSWCD, Isolated from a Patient with Crohn's Disease.</title>
        <authorList>
            <person name="Tay A.P."/>
            <person name="Kaakoush N.O."/>
            <person name="Deshpande N.P."/>
            <person name="Chen Z."/>
            <person name="Mitchell H."/>
            <person name="Wilkins M.R."/>
        </authorList>
    </citation>
    <scope>NUCLEOTIDE SEQUENCE [LARGE SCALE GENOMIC DNA]</scope>
    <source>
        <strain evidence="1 2">CSUNSWCD</strain>
    </source>
</reference>
<comment type="caution">
    <text evidence="1">The sequence shown here is derived from an EMBL/GenBank/DDBJ whole genome shotgun (WGS) entry which is preliminary data.</text>
</comment>
<dbReference type="OrthoDB" id="9896474at2"/>
<dbReference type="STRING" id="1244083.CSUNSWCD_1006"/>
<organism evidence="1 2">
    <name type="scientific">Campylobacter showae CSUNSWCD</name>
    <dbReference type="NCBI Taxonomy" id="1244083"/>
    <lineage>
        <taxon>Bacteria</taxon>
        <taxon>Pseudomonadati</taxon>
        <taxon>Campylobacterota</taxon>
        <taxon>Epsilonproteobacteria</taxon>
        <taxon>Campylobacterales</taxon>
        <taxon>Campylobacteraceae</taxon>
        <taxon>Campylobacter</taxon>
    </lineage>
</organism>
<dbReference type="Proteomes" id="UP000011939">
    <property type="component" value="Unassembled WGS sequence"/>
</dbReference>
<sequence>MVLNDLIDVSKKNGADEILNGINFSINENSGVLLASDSKIYQEVGHAALYNELEELENDYFEVFEIAKELKC</sequence>
<dbReference type="AlphaFoldDB" id="M5ING8"/>
<dbReference type="RefSeq" id="WP_009496709.1">
    <property type="nucleotide sequence ID" value="NZ_AMZQ01000015.1"/>
</dbReference>
<accession>M5ING8</accession>
<dbReference type="EMBL" id="AMZQ01000015">
    <property type="protein sequence ID" value="EKU10314.1"/>
    <property type="molecule type" value="Genomic_DNA"/>
</dbReference>
<protein>
    <submittedName>
        <fullName evidence="1">Uncharacterized protein</fullName>
    </submittedName>
</protein>
<name>M5ING8_9BACT</name>
<dbReference type="PATRIC" id="fig|1244083.3.peg.2252"/>
<proteinExistence type="predicted"/>
<evidence type="ECO:0000313" key="1">
    <source>
        <dbReference type="EMBL" id="EKU10314.1"/>
    </source>
</evidence>
<evidence type="ECO:0000313" key="2">
    <source>
        <dbReference type="Proteomes" id="UP000011939"/>
    </source>
</evidence>
<gene>
    <name evidence="1" type="ORF">CSUNSWCD_1006</name>
</gene>